<keyword evidence="3" id="KW-0808">Transferase</keyword>
<evidence type="ECO:0000256" key="4">
    <source>
        <dbReference type="ARBA" id="ARBA00022692"/>
    </source>
</evidence>
<feature type="transmembrane region" description="Helical" evidence="8">
    <location>
        <begin position="232"/>
        <end position="250"/>
    </location>
</feature>
<dbReference type="STRING" id="1802206.A3D35_02265"/>
<evidence type="ECO:0000256" key="2">
    <source>
        <dbReference type="ARBA" id="ARBA00022475"/>
    </source>
</evidence>
<evidence type="ECO:0000256" key="8">
    <source>
        <dbReference type="SAM" id="Phobius"/>
    </source>
</evidence>
<dbReference type="InterPro" id="IPR000715">
    <property type="entry name" value="Glycosyl_transferase_4"/>
</dbReference>
<dbReference type="CDD" id="cd06853">
    <property type="entry name" value="GT_WecA_like"/>
    <property type="match status" value="1"/>
</dbReference>
<dbReference type="GO" id="GO:0046872">
    <property type="term" value="F:metal ion binding"/>
    <property type="evidence" value="ECO:0007669"/>
    <property type="project" value="UniProtKB-KW"/>
</dbReference>
<keyword evidence="6 8" id="KW-0472">Membrane</keyword>
<dbReference type="AlphaFoldDB" id="A0A1G2I160"/>
<gene>
    <name evidence="9" type="ORF">A3D35_02265</name>
</gene>
<name>A0A1G2I160_9BACT</name>
<feature type="transmembrane region" description="Helical" evidence="8">
    <location>
        <begin position="284"/>
        <end position="304"/>
    </location>
</feature>
<keyword evidence="5 8" id="KW-1133">Transmembrane helix</keyword>
<evidence type="ECO:0008006" key="11">
    <source>
        <dbReference type="Google" id="ProtNLM"/>
    </source>
</evidence>
<dbReference type="GO" id="GO:0044038">
    <property type="term" value="P:cell wall macromolecule biosynthetic process"/>
    <property type="evidence" value="ECO:0007669"/>
    <property type="project" value="TreeGrafter"/>
</dbReference>
<keyword evidence="7" id="KW-0460">Magnesium</keyword>
<sequence length="307" mass="33086">MISNSLFLALVSFIVGVILIPYLINFSKKSGALADKADGDDLKIHQGSISLFGGVGIVVATAVALLLMNNSIALSLILGALPVFILGLWDDFKWKHVKDIKPILKFFLLIGSCFVSALIIFFFGLELNLIPISIISVIFSFATIFVMINAVNYQDGMDGLAGSLVFISLIGFLVSGNALIISICLVVMAAIAAFLVFNLHPAKVFMGDSGAYSLGFLLSAIAITFVKPYNLLIILGIIFIMGLPLFDGVYTNARRLMTGKSIFLGDRSHFYDRLLRKGFSTEKTLAICCAIQSVSVLIGIIILSNNA</sequence>
<keyword evidence="7" id="KW-0479">Metal-binding</keyword>
<reference evidence="9 10" key="1">
    <citation type="journal article" date="2016" name="Nat. Commun.">
        <title>Thousands of microbial genomes shed light on interconnected biogeochemical processes in an aquifer system.</title>
        <authorList>
            <person name="Anantharaman K."/>
            <person name="Brown C.T."/>
            <person name="Hug L.A."/>
            <person name="Sharon I."/>
            <person name="Castelle C.J."/>
            <person name="Probst A.J."/>
            <person name="Thomas B.C."/>
            <person name="Singh A."/>
            <person name="Wilkins M.J."/>
            <person name="Karaoz U."/>
            <person name="Brodie E.L."/>
            <person name="Williams K.H."/>
            <person name="Hubbard S.S."/>
            <person name="Banfield J.F."/>
        </authorList>
    </citation>
    <scope>NUCLEOTIDE SEQUENCE [LARGE SCALE GENOMIC DNA]</scope>
</reference>
<evidence type="ECO:0000256" key="7">
    <source>
        <dbReference type="PIRSR" id="PIRSR600715-1"/>
    </source>
</evidence>
<keyword evidence="2" id="KW-1003">Cell membrane</keyword>
<protein>
    <recommendedName>
        <fullName evidence="11">Undecaprenyl-phosphate alpha-N-acetylglucosaminyl 1-phosphate transferase</fullName>
    </recommendedName>
</protein>
<feature type="transmembrane region" description="Helical" evidence="8">
    <location>
        <begin position="209"/>
        <end position="226"/>
    </location>
</feature>
<organism evidence="9 10">
    <name type="scientific">Candidatus Staskawiczbacteria bacterium RIFCSPHIGHO2_02_FULL_34_9</name>
    <dbReference type="NCBI Taxonomy" id="1802206"/>
    <lineage>
        <taxon>Bacteria</taxon>
        <taxon>Candidatus Staskawicziibacteriota</taxon>
    </lineage>
</organism>
<feature type="transmembrane region" description="Helical" evidence="8">
    <location>
        <begin position="102"/>
        <end position="123"/>
    </location>
</feature>
<comment type="subcellular location">
    <subcellularLocation>
        <location evidence="1">Cell membrane</location>
        <topology evidence="1">Multi-pass membrane protein</topology>
    </subcellularLocation>
</comment>
<feature type="transmembrane region" description="Helical" evidence="8">
    <location>
        <begin position="180"/>
        <end position="197"/>
    </location>
</feature>
<evidence type="ECO:0000256" key="5">
    <source>
        <dbReference type="ARBA" id="ARBA00022989"/>
    </source>
</evidence>
<evidence type="ECO:0000313" key="9">
    <source>
        <dbReference type="EMBL" id="OGZ68542.1"/>
    </source>
</evidence>
<comment type="caution">
    <text evidence="9">The sequence shown here is derived from an EMBL/GenBank/DDBJ whole genome shotgun (WGS) entry which is preliminary data.</text>
</comment>
<dbReference type="GO" id="GO:0009103">
    <property type="term" value="P:lipopolysaccharide biosynthetic process"/>
    <property type="evidence" value="ECO:0007669"/>
    <property type="project" value="TreeGrafter"/>
</dbReference>
<evidence type="ECO:0000256" key="3">
    <source>
        <dbReference type="ARBA" id="ARBA00022679"/>
    </source>
</evidence>
<feature type="binding site" evidence="7">
    <location>
        <position position="152"/>
    </location>
    <ligand>
        <name>Mg(2+)</name>
        <dbReference type="ChEBI" id="CHEBI:18420"/>
    </ligand>
</feature>
<dbReference type="Proteomes" id="UP000176421">
    <property type="component" value="Unassembled WGS sequence"/>
</dbReference>
<evidence type="ECO:0000313" key="10">
    <source>
        <dbReference type="Proteomes" id="UP000176421"/>
    </source>
</evidence>
<feature type="transmembrane region" description="Helical" evidence="8">
    <location>
        <begin position="6"/>
        <end position="26"/>
    </location>
</feature>
<evidence type="ECO:0000256" key="6">
    <source>
        <dbReference type="ARBA" id="ARBA00023136"/>
    </source>
</evidence>
<dbReference type="EMBL" id="MHOS01000021">
    <property type="protein sequence ID" value="OGZ68542.1"/>
    <property type="molecule type" value="Genomic_DNA"/>
</dbReference>
<accession>A0A1G2I160</accession>
<keyword evidence="4 8" id="KW-0812">Transmembrane</keyword>
<evidence type="ECO:0000256" key="1">
    <source>
        <dbReference type="ARBA" id="ARBA00004651"/>
    </source>
</evidence>
<dbReference type="GO" id="GO:0016780">
    <property type="term" value="F:phosphotransferase activity, for other substituted phosphate groups"/>
    <property type="evidence" value="ECO:0007669"/>
    <property type="project" value="InterPro"/>
</dbReference>
<proteinExistence type="predicted"/>
<comment type="cofactor">
    <cofactor evidence="7">
        <name>Mg(2+)</name>
        <dbReference type="ChEBI" id="CHEBI:18420"/>
    </cofactor>
</comment>
<feature type="transmembrane region" description="Helical" evidence="8">
    <location>
        <begin position="72"/>
        <end position="90"/>
    </location>
</feature>
<dbReference type="PANTHER" id="PTHR22926">
    <property type="entry name" value="PHOSPHO-N-ACETYLMURAMOYL-PENTAPEPTIDE-TRANSFERASE"/>
    <property type="match status" value="1"/>
</dbReference>
<feature type="transmembrane region" description="Helical" evidence="8">
    <location>
        <begin position="47"/>
        <end position="66"/>
    </location>
</feature>
<dbReference type="GO" id="GO:0005886">
    <property type="term" value="C:plasma membrane"/>
    <property type="evidence" value="ECO:0007669"/>
    <property type="project" value="UniProtKB-SubCell"/>
</dbReference>
<feature type="transmembrane region" description="Helical" evidence="8">
    <location>
        <begin position="129"/>
        <end position="150"/>
    </location>
</feature>
<dbReference type="GO" id="GO:0071555">
    <property type="term" value="P:cell wall organization"/>
    <property type="evidence" value="ECO:0007669"/>
    <property type="project" value="TreeGrafter"/>
</dbReference>
<dbReference type="PANTHER" id="PTHR22926:SF3">
    <property type="entry name" value="UNDECAPRENYL-PHOSPHATE ALPHA-N-ACETYLGLUCOSAMINYL 1-PHOSPHATE TRANSFERASE"/>
    <property type="match status" value="1"/>
</dbReference>
<feature type="binding site" evidence="7">
    <location>
        <position position="208"/>
    </location>
    <ligand>
        <name>Mg(2+)</name>
        <dbReference type="ChEBI" id="CHEBI:18420"/>
    </ligand>
</feature>
<dbReference type="Pfam" id="PF00953">
    <property type="entry name" value="Glycos_transf_4"/>
    <property type="match status" value="1"/>
</dbReference>